<dbReference type="InterPro" id="IPR000212">
    <property type="entry name" value="DNA_helicase_UvrD/REP"/>
</dbReference>
<keyword evidence="2 11" id="KW-0547">Nucleotide-binding</keyword>
<dbReference type="GO" id="GO:0005634">
    <property type="term" value="C:nucleus"/>
    <property type="evidence" value="ECO:0007669"/>
    <property type="project" value="TreeGrafter"/>
</dbReference>
<comment type="catalytic activity">
    <reaction evidence="8">
        <text>Couples ATP hydrolysis with the unwinding of duplex DNA by translocating in the 3'-5' direction.</text>
        <dbReference type="EC" id="5.6.2.4"/>
    </reaction>
</comment>
<dbReference type="Gene3D" id="3.40.50.300">
    <property type="entry name" value="P-loop containing nucleotide triphosphate hydrolases"/>
    <property type="match status" value="2"/>
</dbReference>
<dbReference type="InterPro" id="IPR027417">
    <property type="entry name" value="P-loop_NTPase"/>
</dbReference>
<comment type="catalytic activity">
    <reaction evidence="10">
        <text>ATP + H2O = ADP + phosphate + H(+)</text>
        <dbReference type="Rhea" id="RHEA:13065"/>
        <dbReference type="ChEBI" id="CHEBI:15377"/>
        <dbReference type="ChEBI" id="CHEBI:15378"/>
        <dbReference type="ChEBI" id="CHEBI:30616"/>
        <dbReference type="ChEBI" id="CHEBI:43474"/>
        <dbReference type="ChEBI" id="CHEBI:456216"/>
        <dbReference type="EC" id="5.6.2.4"/>
    </reaction>
</comment>
<dbReference type="PROSITE" id="PS51217">
    <property type="entry name" value="UVRD_HELICASE_CTER"/>
    <property type="match status" value="1"/>
</dbReference>
<evidence type="ECO:0000313" key="14">
    <source>
        <dbReference type="EMBL" id="BAM80974.1"/>
    </source>
</evidence>
<dbReference type="KEGG" id="cme:CYME_CMM102C"/>
<keyword evidence="5 11" id="KW-0067">ATP-binding</keyword>
<dbReference type="GO" id="GO:0000725">
    <property type="term" value="P:recombinational repair"/>
    <property type="evidence" value="ECO:0007669"/>
    <property type="project" value="TreeGrafter"/>
</dbReference>
<dbReference type="Proteomes" id="UP000007014">
    <property type="component" value="Chromosome 13"/>
</dbReference>
<evidence type="ECO:0000313" key="15">
    <source>
        <dbReference type="Proteomes" id="UP000007014"/>
    </source>
</evidence>
<dbReference type="EMBL" id="AP006495">
    <property type="protein sequence ID" value="BAM80974.1"/>
    <property type="molecule type" value="Genomic_DNA"/>
</dbReference>
<evidence type="ECO:0000256" key="11">
    <source>
        <dbReference type="PROSITE-ProRule" id="PRU00560"/>
    </source>
</evidence>
<dbReference type="PANTHER" id="PTHR11070:SF2">
    <property type="entry name" value="ATP-DEPENDENT DNA HELICASE SRS2"/>
    <property type="match status" value="1"/>
</dbReference>
<feature type="binding site" evidence="11">
    <location>
        <begin position="134"/>
        <end position="141"/>
    </location>
    <ligand>
        <name>ATP</name>
        <dbReference type="ChEBI" id="CHEBI:30616"/>
    </ligand>
</feature>
<evidence type="ECO:0000256" key="8">
    <source>
        <dbReference type="ARBA" id="ARBA00034617"/>
    </source>
</evidence>
<proteinExistence type="inferred from homology"/>
<dbReference type="GO" id="GO:0016787">
    <property type="term" value="F:hydrolase activity"/>
    <property type="evidence" value="ECO:0007669"/>
    <property type="project" value="UniProtKB-UniRule"/>
</dbReference>
<protein>
    <recommendedName>
        <fullName evidence="9">DNA 3'-5' helicase</fullName>
        <ecNumber evidence="9">5.6.2.4</ecNumber>
    </recommendedName>
</protein>
<gene>
    <name evidence="14" type="ORF">CYME_CMM102C</name>
</gene>
<dbReference type="Gene3D" id="1.10.10.160">
    <property type="match status" value="1"/>
</dbReference>
<dbReference type="CDD" id="cd17932">
    <property type="entry name" value="DEXQc_UvrD"/>
    <property type="match status" value="1"/>
</dbReference>
<dbReference type="InterPro" id="IPR014017">
    <property type="entry name" value="DNA_helicase_UvrD-like_C"/>
</dbReference>
<keyword evidence="3 11" id="KW-0378">Hydrolase</keyword>
<dbReference type="GO" id="GO:0043138">
    <property type="term" value="F:3'-5' DNA helicase activity"/>
    <property type="evidence" value="ECO:0007669"/>
    <property type="project" value="UniProtKB-EC"/>
</dbReference>
<dbReference type="PANTHER" id="PTHR11070">
    <property type="entry name" value="UVRD / RECB / PCRA DNA HELICASE FAMILY MEMBER"/>
    <property type="match status" value="1"/>
</dbReference>
<dbReference type="HOGENOM" id="CLU_004585_3_1_1"/>
<evidence type="ECO:0000256" key="5">
    <source>
        <dbReference type="ARBA" id="ARBA00022840"/>
    </source>
</evidence>
<accession>M1V8V2</accession>
<dbReference type="OMA" id="DYPDATT"/>
<dbReference type="GO" id="GO:0005524">
    <property type="term" value="F:ATP binding"/>
    <property type="evidence" value="ECO:0007669"/>
    <property type="project" value="UniProtKB-UniRule"/>
</dbReference>
<dbReference type="Gene3D" id="1.10.486.10">
    <property type="entry name" value="PCRA, domain 4"/>
    <property type="match status" value="1"/>
</dbReference>
<dbReference type="GeneID" id="16995105"/>
<evidence type="ECO:0000256" key="1">
    <source>
        <dbReference type="ARBA" id="ARBA00009922"/>
    </source>
</evidence>
<dbReference type="SUPFAM" id="SSF52540">
    <property type="entry name" value="P-loop containing nucleoside triphosphate hydrolases"/>
    <property type="match status" value="1"/>
</dbReference>
<evidence type="ECO:0000256" key="2">
    <source>
        <dbReference type="ARBA" id="ARBA00022741"/>
    </source>
</evidence>
<evidence type="ECO:0000256" key="7">
    <source>
        <dbReference type="ARBA" id="ARBA00023235"/>
    </source>
</evidence>
<evidence type="ECO:0000259" key="12">
    <source>
        <dbReference type="PROSITE" id="PS51198"/>
    </source>
</evidence>
<evidence type="ECO:0000259" key="13">
    <source>
        <dbReference type="PROSITE" id="PS51217"/>
    </source>
</evidence>
<feature type="domain" description="UvrD-like helicase ATP-binding" evidence="12">
    <location>
        <begin position="113"/>
        <end position="419"/>
    </location>
</feature>
<evidence type="ECO:0000256" key="6">
    <source>
        <dbReference type="ARBA" id="ARBA00023125"/>
    </source>
</evidence>
<evidence type="ECO:0000256" key="10">
    <source>
        <dbReference type="ARBA" id="ARBA00048988"/>
    </source>
</evidence>
<dbReference type="RefSeq" id="XP_005537010.1">
    <property type="nucleotide sequence ID" value="XM_005536953.1"/>
</dbReference>
<organism evidence="14 15">
    <name type="scientific">Cyanidioschyzon merolae (strain NIES-3377 / 10D)</name>
    <name type="common">Unicellular red alga</name>
    <dbReference type="NCBI Taxonomy" id="280699"/>
    <lineage>
        <taxon>Eukaryota</taxon>
        <taxon>Rhodophyta</taxon>
        <taxon>Bangiophyceae</taxon>
        <taxon>Cyanidiales</taxon>
        <taxon>Cyanidiaceae</taxon>
        <taxon>Cyanidioschyzon</taxon>
    </lineage>
</organism>
<dbReference type="Pfam" id="PF13361">
    <property type="entry name" value="UvrD_C"/>
    <property type="match status" value="1"/>
</dbReference>
<dbReference type="eggNOG" id="KOG2108">
    <property type="taxonomic scope" value="Eukaryota"/>
</dbReference>
<keyword evidence="4 11" id="KW-0347">Helicase</keyword>
<dbReference type="EC" id="5.6.2.4" evidence="9"/>
<dbReference type="PROSITE" id="PS51198">
    <property type="entry name" value="UVRD_HELICASE_ATP_BIND"/>
    <property type="match status" value="1"/>
</dbReference>
<dbReference type="STRING" id="280699.M1V8V2"/>
<feature type="domain" description="UvrD-like helicase C-terminal" evidence="13">
    <location>
        <begin position="420"/>
        <end position="781"/>
    </location>
</feature>
<dbReference type="OrthoDB" id="2112at2759"/>
<dbReference type="Pfam" id="PF00580">
    <property type="entry name" value="UvrD-helicase"/>
    <property type="match status" value="1"/>
</dbReference>
<keyword evidence="15" id="KW-1185">Reference proteome</keyword>
<evidence type="ECO:0000256" key="3">
    <source>
        <dbReference type="ARBA" id="ARBA00022801"/>
    </source>
</evidence>
<keyword evidence="6" id="KW-0238">DNA-binding</keyword>
<evidence type="ECO:0000256" key="4">
    <source>
        <dbReference type="ARBA" id="ARBA00022806"/>
    </source>
</evidence>
<sequence length="967" mass="108633">MGGAFAAYAMTQALILPGSSAFIKIPPYANNRTTSTYSNGASCVASRRHCRFLGAGSGRSRALTAFLVKQQCCRCVDSLRRAQTAKRSPGVAAIRLATESPEQDPVLDWLRKELNDEQFAAATAPVDAPVLVMAGPGSGKTRVLTYRMVYLIIKELFRARHLLAVTFTNKAADEMRARVIDLLKSRQGTEVESSHSVPTVGTIHSACSRILHRFGAVMGISSKFNIYSESDAKRLLHRILEENGETMIDPKKIALFAALLSEMKQEQFCAEFGYEPSPSRSPAYDARGITAYMVERAKTLLPVYQSELRRLGALDFDDLILEAGRLLRNHPAIRLELQKQWQYIMVDETQDTSQAQYHVIRLLAERKRETEKYFPLFLVGDPDQSIYGWRGADMHAVRRFRDSLPETRVYLLENNYRSTKAIGDLAQYVIQQDRERIHPEKRMRTQLEGEHPVRLVFCRNSKSEAEFVVKQIRELVARHKLSGRDIAIMYRTNVQSRTLEEACIHAGVPYVLVGGLPFYERREVADMLACLKLLLHEGDTASFERVLSFAVSGIGKRTTAALYEWAKHLNCTPIAALRALSNVDADTPIVSKAIPSVPRSLPVHETPAVDENASNGTRGAAELETTPTLTDEQVAMLGVTSRKRKILLKFLEMYERWKRLLRTPVAEMSRRYYVLPLMIKTIFADTQYEEYVRKQALHGPAVNEETSALRVQERLENVVELARAASTAEELCLKRGAQTAGDVLVTFLHEVALVHGANRDENTPKDAFGCVNLMTLHASKGLEFEAVFIVGMTESLLPHKLCRTRESQIAEERRLAYVGLTRAKRHLTITWYPNGSEWLSRFLLDAPDELVSRHCARDLMKGRLDPIPREEYTLRCKQAHAGSKEPVRIGDIDVLGEVKARSRAAESKRARVQANADSKLAAGVFVRHSKYGKGIVVKKLDGTPLVVVRFFEQRGTKAVPGNFLERL</sequence>
<evidence type="ECO:0000256" key="9">
    <source>
        <dbReference type="ARBA" id="ARBA00034808"/>
    </source>
</evidence>
<comment type="similarity">
    <text evidence="1">Belongs to the helicase family. UvrD subfamily.</text>
</comment>
<dbReference type="CDD" id="cd18807">
    <property type="entry name" value="SF1_C_UvrD"/>
    <property type="match status" value="1"/>
</dbReference>
<dbReference type="GO" id="GO:0003677">
    <property type="term" value="F:DNA binding"/>
    <property type="evidence" value="ECO:0007669"/>
    <property type="project" value="UniProtKB-KW"/>
</dbReference>
<reference evidence="14 15" key="1">
    <citation type="journal article" date="2004" name="Nature">
        <title>Genome sequence of the ultrasmall unicellular red alga Cyanidioschyzon merolae 10D.</title>
        <authorList>
            <person name="Matsuzaki M."/>
            <person name="Misumi O."/>
            <person name="Shin-i T."/>
            <person name="Maruyama S."/>
            <person name="Takahara M."/>
            <person name="Miyagishima S."/>
            <person name="Mori T."/>
            <person name="Nishida K."/>
            <person name="Yagisawa F."/>
            <person name="Nishida K."/>
            <person name="Yoshida Y."/>
            <person name="Nishimura Y."/>
            <person name="Nakao S."/>
            <person name="Kobayashi T."/>
            <person name="Momoyama Y."/>
            <person name="Higashiyama T."/>
            <person name="Minoda A."/>
            <person name="Sano M."/>
            <person name="Nomoto H."/>
            <person name="Oishi K."/>
            <person name="Hayashi H."/>
            <person name="Ohta F."/>
            <person name="Nishizaka S."/>
            <person name="Haga S."/>
            <person name="Miura S."/>
            <person name="Morishita T."/>
            <person name="Kabeya Y."/>
            <person name="Terasawa K."/>
            <person name="Suzuki Y."/>
            <person name="Ishii Y."/>
            <person name="Asakawa S."/>
            <person name="Takano H."/>
            <person name="Ohta N."/>
            <person name="Kuroiwa H."/>
            <person name="Tanaka K."/>
            <person name="Shimizu N."/>
            <person name="Sugano S."/>
            <person name="Sato N."/>
            <person name="Nozaki H."/>
            <person name="Ogasawara N."/>
            <person name="Kohara Y."/>
            <person name="Kuroiwa T."/>
        </authorList>
    </citation>
    <scope>NUCLEOTIDE SEQUENCE [LARGE SCALE GENOMIC DNA]</scope>
    <source>
        <strain evidence="14 15">10D</strain>
    </source>
</reference>
<dbReference type="AlphaFoldDB" id="M1V8V2"/>
<name>M1V8V2_CYAM1</name>
<reference evidence="14 15" key="2">
    <citation type="journal article" date="2007" name="BMC Biol.">
        <title>A 100%-complete sequence reveals unusually simple genomic features in the hot-spring red alga Cyanidioschyzon merolae.</title>
        <authorList>
            <person name="Nozaki H."/>
            <person name="Takano H."/>
            <person name="Misumi O."/>
            <person name="Terasawa K."/>
            <person name="Matsuzaki M."/>
            <person name="Maruyama S."/>
            <person name="Nishida K."/>
            <person name="Yagisawa F."/>
            <person name="Yoshida Y."/>
            <person name="Fujiwara T."/>
            <person name="Takio S."/>
            <person name="Tamura K."/>
            <person name="Chung S.J."/>
            <person name="Nakamura S."/>
            <person name="Kuroiwa H."/>
            <person name="Tanaka K."/>
            <person name="Sato N."/>
            <person name="Kuroiwa T."/>
        </authorList>
    </citation>
    <scope>NUCLEOTIDE SEQUENCE [LARGE SCALE GENOMIC DNA]</scope>
    <source>
        <strain evidence="14 15">10D</strain>
    </source>
</reference>
<keyword evidence="7" id="KW-0413">Isomerase</keyword>
<dbReference type="Gramene" id="CMM102CT">
    <property type="protein sequence ID" value="CMM102CT"/>
    <property type="gene ID" value="CMM102C"/>
</dbReference>
<dbReference type="InterPro" id="IPR013986">
    <property type="entry name" value="DExx_box_DNA_helicase_dom_sf"/>
</dbReference>
<dbReference type="InterPro" id="IPR014016">
    <property type="entry name" value="UvrD-like_ATP-bd"/>
</dbReference>